<accession>A0ABR0PDZ3</accession>
<dbReference type="InterPro" id="IPR040256">
    <property type="entry name" value="At4g02000-like"/>
</dbReference>
<dbReference type="Proteomes" id="UP001358586">
    <property type="component" value="Chromosome 7"/>
</dbReference>
<protein>
    <recommendedName>
        <fullName evidence="3">DUF4283 domain-containing protein</fullName>
    </recommendedName>
</protein>
<sequence>MEDKLANLALLDGKEEAFQEKGEVEKELKLCLLGEDLDTLLLLYTEFWVQIPDLPPGLMLEVMARQFGSFLSSFLDYDTKISLFAVKQFMRIKVHLDVRVPLKKIVLGASRMVYARFQHEKLSMFCFLHGKLGHGESFCPLKVRIDSAKILFGWNISLHVSVRRGSSMVIKGDVGVLVKVKLDRLALPYKAAGCNENLKLECLWVGETTGCKSSHE</sequence>
<name>A0ABR0PDZ3_GOSAR</name>
<keyword evidence="2" id="KW-1185">Reference proteome</keyword>
<comment type="caution">
    <text evidence="1">The sequence shown here is derived from an EMBL/GenBank/DDBJ whole genome shotgun (WGS) entry which is preliminary data.</text>
</comment>
<reference evidence="1 2" key="1">
    <citation type="submission" date="2023-03" db="EMBL/GenBank/DDBJ databases">
        <title>WGS of Gossypium arboreum.</title>
        <authorList>
            <person name="Yu D."/>
        </authorList>
    </citation>
    <scope>NUCLEOTIDE SEQUENCE [LARGE SCALE GENOMIC DNA]</scope>
    <source>
        <tissue evidence="1">Leaf</tissue>
    </source>
</reference>
<dbReference type="PANTHER" id="PTHR31286">
    <property type="entry name" value="GLYCINE-RICH CELL WALL STRUCTURAL PROTEIN 1.8-LIKE"/>
    <property type="match status" value="1"/>
</dbReference>
<dbReference type="PANTHER" id="PTHR31286:SF153">
    <property type="entry name" value="DUF4283 DOMAIN PROTEIN"/>
    <property type="match status" value="1"/>
</dbReference>
<dbReference type="EMBL" id="JARKNE010000007">
    <property type="protein sequence ID" value="KAK5819413.1"/>
    <property type="molecule type" value="Genomic_DNA"/>
</dbReference>
<evidence type="ECO:0000313" key="1">
    <source>
        <dbReference type="EMBL" id="KAK5819413.1"/>
    </source>
</evidence>
<proteinExistence type="predicted"/>
<evidence type="ECO:0008006" key="3">
    <source>
        <dbReference type="Google" id="ProtNLM"/>
    </source>
</evidence>
<organism evidence="1 2">
    <name type="scientific">Gossypium arboreum</name>
    <name type="common">Tree cotton</name>
    <name type="synonym">Gossypium nanking</name>
    <dbReference type="NCBI Taxonomy" id="29729"/>
    <lineage>
        <taxon>Eukaryota</taxon>
        <taxon>Viridiplantae</taxon>
        <taxon>Streptophyta</taxon>
        <taxon>Embryophyta</taxon>
        <taxon>Tracheophyta</taxon>
        <taxon>Spermatophyta</taxon>
        <taxon>Magnoliopsida</taxon>
        <taxon>eudicotyledons</taxon>
        <taxon>Gunneridae</taxon>
        <taxon>Pentapetalae</taxon>
        <taxon>rosids</taxon>
        <taxon>malvids</taxon>
        <taxon>Malvales</taxon>
        <taxon>Malvaceae</taxon>
        <taxon>Malvoideae</taxon>
        <taxon>Gossypium</taxon>
    </lineage>
</organism>
<gene>
    <name evidence="1" type="ORF">PVK06_024413</name>
</gene>
<evidence type="ECO:0000313" key="2">
    <source>
        <dbReference type="Proteomes" id="UP001358586"/>
    </source>
</evidence>